<evidence type="ECO:0000313" key="2">
    <source>
        <dbReference type="EMBL" id="OCF25147.1"/>
    </source>
</evidence>
<reference evidence="2" key="1">
    <citation type="submission" date="2013-07" db="EMBL/GenBank/DDBJ databases">
        <title>The Genome Sequence of Cryptococcus bestiolae CBS10118.</title>
        <authorList>
            <consortium name="The Broad Institute Genome Sequencing Platform"/>
            <person name="Cuomo C."/>
            <person name="Litvintseva A."/>
            <person name="Chen Y."/>
            <person name="Heitman J."/>
            <person name="Sun S."/>
            <person name="Springer D."/>
            <person name="Dromer F."/>
            <person name="Young S.K."/>
            <person name="Zeng Q."/>
            <person name="Gargeya S."/>
            <person name="Fitzgerald M."/>
            <person name="Abouelleil A."/>
            <person name="Alvarado L."/>
            <person name="Berlin A.M."/>
            <person name="Chapman S.B."/>
            <person name="Dewar J."/>
            <person name="Goldberg J."/>
            <person name="Griggs A."/>
            <person name="Gujja S."/>
            <person name="Hansen M."/>
            <person name="Howarth C."/>
            <person name="Imamovic A."/>
            <person name="Larimer J."/>
            <person name="McCowan C."/>
            <person name="Murphy C."/>
            <person name="Pearson M."/>
            <person name="Priest M."/>
            <person name="Roberts A."/>
            <person name="Saif S."/>
            <person name="Shea T."/>
            <person name="Sykes S."/>
            <person name="Wortman J."/>
            <person name="Nusbaum C."/>
            <person name="Birren B."/>
        </authorList>
    </citation>
    <scope>NUCLEOTIDE SEQUENCE [LARGE SCALE GENOMIC DNA]</scope>
    <source>
        <strain evidence="2">CBS 10118</strain>
    </source>
</reference>
<sequence length="115" mass="12353">MVSAPVYDKSDPKSDKTFPYHLPLTPEWSEYKDPYGQTAMTAAGAGMFVKQPVLVWGAFILSVISLVNQQPLRQGKDSTSPLLTLGMAFAGVAANLMPKMMLGPEGQTPIPAANQ</sequence>
<evidence type="ECO:0000313" key="4">
    <source>
        <dbReference type="Proteomes" id="UP000092730"/>
    </source>
</evidence>
<name>A0A1B9G295_9TREE</name>
<reference evidence="3" key="4">
    <citation type="submission" date="2024-02" db="EMBL/GenBank/DDBJ databases">
        <title>Comparative genomics of Cryptococcus and Kwoniella reveals pathogenesis evolution and contrasting modes of karyotype evolution via chromosome fusion or intercentromeric recombination.</title>
        <authorList>
            <person name="Coelho M.A."/>
            <person name="David-Palma M."/>
            <person name="Shea T."/>
            <person name="Bowers K."/>
            <person name="McGinley-Smith S."/>
            <person name="Mohammad A.W."/>
            <person name="Gnirke A."/>
            <person name="Yurkov A.M."/>
            <person name="Nowrousian M."/>
            <person name="Sun S."/>
            <person name="Cuomo C.A."/>
            <person name="Heitman J."/>
        </authorList>
    </citation>
    <scope>NUCLEOTIDE SEQUENCE</scope>
    <source>
        <strain evidence="3">CBS 10118</strain>
    </source>
</reference>
<gene>
    <name evidence="2" type="ORF">I302_04957</name>
    <name evidence="3" type="ORF">I302_105835</name>
</gene>
<reference evidence="2" key="3">
    <citation type="submission" date="2014-01" db="EMBL/GenBank/DDBJ databases">
        <title>Evolution of pathogenesis and genome organization in the Tremellales.</title>
        <authorList>
            <person name="Cuomo C."/>
            <person name="Litvintseva A."/>
            <person name="Heitman J."/>
            <person name="Chen Y."/>
            <person name="Sun S."/>
            <person name="Springer D."/>
            <person name="Dromer F."/>
            <person name="Young S."/>
            <person name="Zeng Q."/>
            <person name="Chapman S."/>
            <person name="Gujja S."/>
            <person name="Saif S."/>
            <person name="Birren B."/>
        </authorList>
    </citation>
    <scope>NUCLEOTIDE SEQUENCE</scope>
    <source>
        <strain evidence="2">CBS 10118</strain>
    </source>
</reference>
<keyword evidence="4" id="KW-1185">Reference proteome</keyword>
<dbReference type="OrthoDB" id="284718at2759"/>
<dbReference type="VEuPathDB" id="FungiDB:I302_04957"/>
<feature type="transmembrane region" description="Helical" evidence="1">
    <location>
        <begin position="79"/>
        <end position="97"/>
    </location>
</feature>
<dbReference type="KEGG" id="kbi:30209356"/>
<reference evidence="3" key="2">
    <citation type="submission" date="2013-07" db="EMBL/GenBank/DDBJ databases">
        <authorList>
            <consortium name="The Broad Institute Genome Sequencing Platform"/>
            <person name="Cuomo C."/>
            <person name="Litvintseva A."/>
            <person name="Chen Y."/>
            <person name="Heitman J."/>
            <person name="Sun S."/>
            <person name="Springer D."/>
            <person name="Dromer F."/>
            <person name="Young S.K."/>
            <person name="Zeng Q."/>
            <person name="Gargeya S."/>
            <person name="Fitzgerald M."/>
            <person name="Abouelleil A."/>
            <person name="Alvarado L."/>
            <person name="Berlin A.M."/>
            <person name="Chapman S.B."/>
            <person name="Dewar J."/>
            <person name="Goldberg J."/>
            <person name="Griggs A."/>
            <person name="Gujja S."/>
            <person name="Hansen M."/>
            <person name="Howarth C."/>
            <person name="Imamovic A."/>
            <person name="Larimer J."/>
            <person name="McCowan C."/>
            <person name="Murphy C."/>
            <person name="Pearson M."/>
            <person name="Priest M."/>
            <person name="Roberts A."/>
            <person name="Saif S."/>
            <person name="Shea T."/>
            <person name="Sykes S."/>
            <person name="Wortman J."/>
            <person name="Nusbaum C."/>
            <person name="Birren B."/>
        </authorList>
    </citation>
    <scope>NUCLEOTIDE SEQUENCE</scope>
    <source>
        <strain evidence="3">CBS 10118</strain>
    </source>
</reference>
<keyword evidence="1" id="KW-1133">Transmembrane helix</keyword>
<dbReference type="AlphaFoldDB" id="A0A1B9G295"/>
<dbReference type="EMBL" id="CP144544">
    <property type="protein sequence ID" value="WVW83814.1"/>
    <property type="molecule type" value="Genomic_DNA"/>
</dbReference>
<evidence type="ECO:0000313" key="3">
    <source>
        <dbReference type="EMBL" id="WVW83814.1"/>
    </source>
</evidence>
<dbReference type="GeneID" id="30209356"/>
<keyword evidence="1" id="KW-0472">Membrane</keyword>
<accession>A0A1B9G295</accession>
<dbReference type="RefSeq" id="XP_019046217.1">
    <property type="nucleotide sequence ID" value="XM_019191587.1"/>
</dbReference>
<keyword evidence="1" id="KW-0812">Transmembrane</keyword>
<feature type="transmembrane region" description="Helical" evidence="1">
    <location>
        <begin position="48"/>
        <end position="67"/>
    </location>
</feature>
<organism evidence="2">
    <name type="scientific">Kwoniella bestiolae CBS 10118</name>
    <dbReference type="NCBI Taxonomy" id="1296100"/>
    <lineage>
        <taxon>Eukaryota</taxon>
        <taxon>Fungi</taxon>
        <taxon>Dikarya</taxon>
        <taxon>Basidiomycota</taxon>
        <taxon>Agaricomycotina</taxon>
        <taxon>Tremellomycetes</taxon>
        <taxon>Tremellales</taxon>
        <taxon>Cryptococcaceae</taxon>
        <taxon>Kwoniella</taxon>
    </lineage>
</organism>
<protein>
    <submittedName>
        <fullName evidence="2">Uncharacterized protein</fullName>
    </submittedName>
</protein>
<evidence type="ECO:0000256" key="1">
    <source>
        <dbReference type="SAM" id="Phobius"/>
    </source>
</evidence>
<proteinExistence type="predicted"/>
<dbReference type="Proteomes" id="UP000092730">
    <property type="component" value="Chromosome 4"/>
</dbReference>
<dbReference type="EMBL" id="KI894021">
    <property type="protein sequence ID" value="OCF25147.1"/>
    <property type="molecule type" value="Genomic_DNA"/>
</dbReference>